<accession>A0A5B8M2G2</accession>
<dbReference type="Gene3D" id="3.90.1150.10">
    <property type="entry name" value="Aspartate Aminotransferase, domain 1"/>
    <property type="match status" value="1"/>
</dbReference>
<keyword evidence="2" id="KW-0808">Transferase</keyword>
<dbReference type="InterPro" id="IPR015424">
    <property type="entry name" value="PyrdxlP-dep_Trfase"/>
</dbReference>
<dbReference type="EMBL" id="CP042305">
    <property type="protein sequence ID" value="QDZ14416.1"/>
    <property type="molecule type" value="Genomic_DNA"/>
</dbReference>
<organism evidence="2 3">
    <name type="scientific">Humibacter ginsenosidimutans</name>
    <dbReference type="NCBI Taxonomy" id="2599293"/>
    <lineage>
        <taxon>Bacteria</taxon>
        <taxon>Bacillati</taxon>
        <taxon>Actinomycetota</taxon>
        <taxon>Actinomycetes</taxon>
        <taxon>Micrococcales</taxon>
        <taxon>Microbacteriaceae</taxon>
        <taxon>Humibacter</taxon>
    </lineage>
</organism>
<dbReference type="Pfam" id="PF00266">
    <property type="entry name" value="Aminotran_5"/>
    <property type="match status" value="1"/>
</dbReference>
<feature type="domain" description="Aminotransferase class V" evidence="1">
    <location>
        <begin position="57"/>
        <end position="336"/>
    </location>
</feature>
<dbReference type="PANTHER" id="PTHR43586:SF15">
    <property type="entry name" value="BLR3095 PROTEIN"/>
    <property type="match status" value="1"/>
</dbReference>
<dbReference type="Gene3D" id="3.40.640.10">
    <property type="entry name" value="Type I PLP-dependent aspartate aminotransferase-like (Major domain)"/>
    <property type="match status" value="1"/>
</dbReference>
<evidence type="ECO:0000313" key="3">
    <source>
        <dbReference type="Proteomes" id="UP000320216"/>
    </source>
</evidence>
<dbReference type="GO" id="GO:0008483">
    <property type="term" value="F:transaminase activity"/>
    <property type="evidence" value="ECO:0007669"/>
    <property type="project" value="UniProtKB-KW"/>
</dbReference>
<dbReference type="KEGG" id="huw:FPZ11_06245"/>
<dbReference type="InterPro" id="IPR000192">
    <property type="entry name" value="Aminotrans_V_dom"/>
</dbReference>
<dbReference type="OrthoDB" id="4743071at2"/>
<name>A0A5B8M2G2_9MICO</name>
<protein>
    <submittedName>
        <fullName evidence="2">Aminotransferase class V-fold PLP-dependent enzyme</fullName>
    </submittedName>
</protein>
<dbReference type="PANTHER" id="PTHR43586">
    <property type="entry name" value="CYSTEINE DESULFURASE"/>
    <property type="match status" value="1"/>
</dbReference>
<evidence type="ECO:0000259" key="1">
    <source>
        <dbReference type="Pfam" id="PF00266"/>
    </source>
</evidence>
<dbReference type="SUPFAM" id="SSF53383">
    <property type="entry name" value="PLP-dependent transferases"/>
    <property type="match status" value="1"/>
</dbReference>
<reference evidence="2 3" key="1">
    <citation type="submission" date="2019-07" db="EMBL/GenBank/DDBJ databases">
        <title>Full genome sequence of Humibacter sp. WJ7-1.</title>
        <authorList>
            <person name="Im W.-T."/>
        </authorList>
    </citation>
    <scope>NUCLEOTIDE SEQUENCE [LARGE SCALE GENOMIC DNA]</scope>
    <source>
        <strain evidence="2 3">WJ7-1</strain>
    </source>
</reference>
<dbReference type="Proteomes" id="UP000320216">
    <property type="component" value="Chromosome"/>
</dbReference>
<sequence length="371" mass="38860">MTTVEEFAEGFLEDPGYLDFARIGPLSAPVVAEVQGINEVFAKARFGSLEALKREDERMRDAAAALTGIPAEQVVFQPNVGTGLMHAMFGLTGAVLVSGADFPAITFAAARASEALHAVEPVWLQTDHGRVTPGSVREQLSNAVTAVAVSLVDSRTGFVADIDGIRQVIGDRLLIVDAVQGFGVVDAPYEVADVVIVGGEKWLRAGWGAGFMALSERAIDNLTPVWSGHTGAGVVDPFDEVLPPEHGAAAFSVARHDSVAQARLSAALEDVASVGVDVIEAAVADRVDHVIDLADEYGITVASARETPERAGIVVLEPPQERLTLLGASLFNHGITATTRTGTVRLSAHVSAGDETLGMLRGAFTSYATAL</sequence>
<dbReference type="InterPro" id="IPR015421">
    <property type="entry name" value="PyrdxlP-dep_Trfase_major"/>
</dbReference>
<proteinExistence type="predicted"/>
<keyword evidence="3" id="KW-1185">Reference proteome</keyword>
<keyword evidence="2" id="KW-0032">Aminotransferase</keyword>
<gene>
    <name evidence="2" type="ORF">FPZ11_06245</name>
</gene>
<evidence type="ECO:0000313" key="2">
    <source>
        <dbReference type="EMBL" id="QDZ14416.1"/>
    </source>
</evidence>
<dbReference type="InterPro" id="IPR015422">
    <property type="entry name" value="PyrdxlP-dep_Trfase_small"/>
</dbReference>
<dbReference type="AlphaFoldDB" id="A0A5B8M2G2"/>
<dbReference type="RefSeq" id="WP_146319292.1">
    <property type="nucleotide sequence ID" value="NZ_CP042305.1"/>
</dbReference>